<dbReference type="RefSeq" id="WP_223343765.1">
    <property type="nucleotide sequence ID" value="NZ_CP041099.1"/>
</dbReference>
<dbReference type="EMBL" id="FJ389723">
    <property type="protein sequence ID" value="ACJ13538.1"/>
    <property type="molecule type" value="Genomic_DNA"/>
</dbReference>
<sequence length="130" mass="14896">MNEKDVARKIPLAQRLSMDAYTSSYFKEIYKYISILYDNCLFNNNGTHNLLFVDTTKIEKALRFADILSHSHVEAHRTKSFEIISKIAAFHSDDPYFKMIGSAVINRLGIFAADNLISQGVHLPLDREIE</sequence>
<organism evidence="1">
    <name type="scientific">Klebsiella pneumoniae subsp. pneumoniae</name>
    <dbReference type="NCBI Taxonomy" id="72407"/>
    <lineage>
        <taxon>Bacteria</taxon>
        <taxon>Pseudomonadati</taxon>
        <taxon>Pseudomonadota</taxon>
        <taxon>Gammaproteobacteria</taxon>
        <taxon>Enterobacterales</taxon>
        <taxon>Enterobacteriaceae</taxon>
        <taxon>Klebsiella/Raoultella group</taxon>
        <taxon>Klebsiella</taxon>
        <taxon>Klebsiella pneumoniae complex</taxon>
    </lineage>
</organism>
<proteinExistence type="predicted"/>
<name>B6ZBI9_KLEPN</name>
<evidence type="ECO:0000313" key="1">
    <source>
        <dbReference type="EMBL" id="ACJ13538.1"/>
    </source>
</evidence>
<dbReference type="AlphaFoldDB" id="B6ZBI9"/>
<protein>
    <submittedName>
        <fullName evidence="1">Uncharacterized protein</fullName>
    </submittedName>
</protein>
<accession>B6ZBI9</accession>
<reference evidence="1" key="1">
    <citation type="journal article" date="2010" name="Curr. Microbiol.">
        <title>The pheV phenylalanine tRNA gene Klebsiella pneumoniae clinical isolates is an integration hotspot for possible niche-adaptation genomic islands.</title>
        <authorList>
            <person name="Chen N."/>
            <person name="Ou H.Y."/>
            <person name="van Aartsen J.J."/>
            <person name="Jiang X."/>
            <person name="Li M."/>
            <person name="Yang Z."/>
            <person name="Wei Q."/>
            <person name="Chen X."/>
            <person name="He X."/>
            <person name="Deng Z."/>
            <person name="Rajakumar K."/>
            <person name="Lu Y."/>
        </authorList>
    </citation>
    <scope>NUCLEOTIDE SEQUENCE</scope>
    <source>
        <strain evidence="1">HS04160</strain>
    </source>
</reference>